<reference evidence="1" key="1">
    <citation type="submission" date="2021-02" db="EMBL/GenBank/DDBJ databases">
        <authorList>
            <person name="Nowell W R."/>
        </authorList>
    </citation>
    <scope>NUCLEOTIDE SEQUENCE</scope>
</reference>
<dbReference type="EMBL" id="CAJNOR010002357">
    <property type="protein sequence ID" value="CAF1282958.1"/>
    <property type="molecule type" value="Genomic_DNA"/>
</dbReference>
<dbReference type="Proteomes" id="UP000663828">
    <property type="component" value="Unassembled WGS sequence"/>
</dbReference>
<organism evidence="1 2">
    <name type="scientific">Adineta ricciae</name>
    <name type="common">Rotifer</name>
    <dbReference type="NCBI Taxonomy" id="249248"/>
    <lineage>
        <taxon>Eukaryota</taxon>
        <taxon>Metazoa</taxon>
        <taxon>Spiralia</taxon>
        <taxon>Gnathifera</taxon>
        <taxon>Rotifera</taxon>
        <taxon>Eurotatoria</taxon>
        <taxon>Bdelloidea</taxon>
        <taxon>Adinetida</taxon>
        <taxon>Adinetidae</taxon>
        <taxon>Adineta</taxon>
    </lineage>
</organism>
<dbReference type="Gene3D" id="1.25.40.10">
    <property type="entry name" value="Tetratricopeptide repeat domain"/>
    <property type="match status" value="2"/>
</dbReference>
<accession>A0A815CBI3</accession>
<dbReference type="SUPFAM" id="SSF48452">
    <property type="entry name" value="TPR-like"/>
    <property type="match status" value="1"/>
</dbReference>
<protein>
    <recommendedName>
        <fullName evidence="3">Tetratricopeptide repeat protein</fullName>
    </recommendedName>
</protein>
<proteinExistence type="predicted"/>
<sequence length="366" mass="43442">MPGTEFEVLNSSFDKFWTIHLKLRHNSSFTFSFENKERDRKNNIIRLKRFLPSYATKQNDVDIIFSKLLEIFPNEQRWLSAVKWDIMGSHQEWILENYLLAIDYYNKAIELWKEFGKSDIDAINEIAKLYNQIGYSYQKLAEKHHDYSKTFSDKVLHHSTAINCDRVDSLNRLSEIYEVKSKIGSSDQSKQNFLLAIDYKENTLKNLLNDDTYDGHSVSFCMEKLGQLYELNYEFDKAIHMYHKAIDRCSQELQPNLFSLICLHRHIVRIYLRVFKDYSQAIENQLKIRELYVKKYPLEPEKKDPSEIKHNIIEHIDSFVELADVYLESKDYKLTRQTLHDALILCGNEGPKSKYIRDKLKTISLH</sequence>
<keyword evidence="2" id="KW-1185">Reference proteome</keyword>
<dbReference type="AlphaFoldDB" id="A0A815CBI3"/>
<gene>
    <name evidence="1" type="ORF">XAT740_LOCUS27918</name>
</gene>
<evidence type="ECO:0000313" key="2">
    <source>
        <dbReference type="Proteomes" id="UP000663828"/>
    </source>
</evidence>
<evidence type="ECO:0000313" key="1">
    <source>
        <dbReference type="EMBL" id="CAF1282958.1"/>
    </source>
</evidence>
<dbReference type="InterPro" id="IPR011990">
    <property type="entry name" value="TPR-like_helical_dom_sf"/>
</dbReference>
<comment type="caution">
    <text evidence="1">The sequence shown here is derived from an EMBL/GenBank/DDBJ whole genome shotgun (WGS) entry which is preliminary data.</text>
</comment>
<evidence type="ECO:0008006" key="3">
    <source>
        <dbReference type="Google" id="ProtNLM"/>
    </source>
</evidence>
<name>A0A815CBI3_ADIRI</name>